<protein>
    <recommendedName>
        <fullName evidence="4">Odorant binding protein</fullName>
    </recommendedName>
</protein>
<feature type="chain" id="PRO_5043027358" description="Odorant binding protein" evidence="1">
    <location>
        <begin position="28"/>
        <end position="144"/>
    </location>
</feature>
<dbReference type="EMBL" id="JAZDUA010000532">
    <property type="protein sequence ID" value="KAK7791484.1"/>
    <property type="molecule type" value="Genomic_DNA"/>
</dbReference>
<keyword evidence="3" id="KW-1185">Reference proteome</keyword>
<feature type="signal peptide" evidence="1">
    <location>
        <begin position="1"/>
        <end position="27"/>
    </location>
</feature>
<name>A0AAN9Z1B0_9ORTH</name>
<accession>A0AAN9Z1B0</accession>
<proteinExistence type="predicted"/>
<evidence type="ECO:0000313" key="3">
    <source>
        <dbReference type="Proteomes" id="UP001378592"/>
    </source>
</evidence>
<evidence type="ECO:0000256" key="1">
    <source>
        <dbReference type="SAM" id="SignalP"/>
    </source>
</evidence>
<gene>
    <name evidence="2" type="ORF">R5R35_008815</name>
</gene>
<evidence type="ECO:0008006" key="4">
    <source>
        <dbReference type="Google" id="ProtNLM"/>
    </source>
</evidence>
<organism evidence="2 3">
    <name type="scientific">Gryllus longicercus</name>
    <dbReference type="NCBI Taxonomy" id="2509291"/>
    <lineage>
        <taxon>Eukaryota</taxon>
        <taxon>Metazoa</taxon>
        <taxon>Ecdysozoa</taxon>
        <taxon>Arthropoda</taxon>
        <taxon>Hexapoda</taxon>
        <taxon>Insecta</taxon>
        <taxon>Pterygota</taxon>
        <taxon>Neoptera</taxon>
        <taxon>Polyneoptera</taxon>
        <taxon>Orthoptera</taxon>
        <taxon>Ensifera</taxon>
        <taxon>Gryllidea</taxon>
        <taxon>Grylloidea</taxon>
        <taxon>Gryllidae</taxon>
        <taxon>Gryllinae</taxon>
        <taxon>Gryllus</taxon>
    </lineage>
</organism>
<reference evidence="2 3" key="1">
    <citation type="submission" date="2024-03" db="EMBL/GenBank/DDBJ databases">
        <title>The genome assembly and annotation of the cricket Gryllus longicercus Weissman &amp; Gray.</title>
        <authorList>
            <person name="Szrajer S."/>
            <person name="Gray D."/>
            <person name="Ylla G."/>
        </authorList>
    </citation>
    <scope>NUCLEOTIDE SEQUENCE [LARGE SCALE GENOMIC DNA]</scope>
    <source>
        <strain evidence="2">DAG 2021-001</strain>
        <tissue evidence="2">Whole body minus gut</tissue>
    </source>
</reference>
<dbReference type="AlphaFoldDB" id="A0AAN9Z1B0"/>
<dbReference type="Proteomes" id="UP001378592">
    <property type="component" value="Unassembled WGS sequence"/>
</dbReference>
<evidence type="ECO:0000313" key="2">
    <source>
        <dbReference type="EMBL" id="KAK7791484.1"/>
    </source>
</evidence>
<keyword evidence="1" id="KW-0732">Signal</keyword>
<sequence length="144" mass="15988">MAANVASEGRVLLLLLLQLGALTSLLAVATPECEEKYRTAIQECEKVGTTWQTVNESLQINGGNLLEADKTVQDYVTCLTAQMGFIVNGEMANHRAQCCDTRDEEDYQIYRALCKDKVKDAEDYMKGPVVMTCIAENRISMTSR</sequence>
<comment type="caution">
    <text evidence="2">The sequence shown here is derived from an EMBL/GenBank/DDBJ whole genome shotgun (WGS) entry which is preliminary data.</text>
</comment>